<gene>
    <name evidence="7" type="ORF">PVL29_000784</name>
</gene>
<dbReference type="GO" id="GO:0000981">
    <property type="term" value="F:DNA-binding transcription factor activity, RNA polymerase II-specific"/>
    <property type="evidence" value="ECO:0007669"/>
    <property type="project" value="TreeGrafter"/>
</dbReference>
<evidence type="ECO:0000256" key="4">
    <source>
        <dbReference type="ARBA" id="ARBA00023242"/>
    </source>
</evidence>
<evidence type="ECO:0000256" key="3">
    <source>
        <dbReference type="ARBA" id="ARBA00023163"/>
    </source>
</evidence>
<evidence type="ECO:0000256" key="1">
    <source>
        <dbReference type="ARBA" id="ARBA00004123"/>
    </source>
</evidence>
<dbReference type="InterPro" id="IPR036638">
    <property type="entry name" value="HLH_DNA-bd_sf"/>
</dbReference>
<keyword evidence="4" id="KW-0539">Nucleus</keyword>
<dbReference type="InterPro" id="IPR011598">
    <property type="entry name" value="bHLH_dom"/>
</dbReference>
<dbReference type="EMBL" id="JARBHA010000001">
    <property type="protein sequence ID" value="KAJ9708963.1"/>
    <property type="molecule type" value="Genomic_DNA"/>
</dbReference>
<keyword evidence="8" id="KW-1185">Reference proteome</keyword>
<comment type="subcellular location">
    <subcellularLocation>
        <location evidence="1">Nucleus</location>
    </subcellularLocation>
</comment>
<dbReference type="InterPro" id="IPR015660">
    <property type="entry name" value="MASH1/Ascl1a-like"/>
</dbReference>
<feature type="coiled-coil region" evidence="5">
    <location>
        <begin position="48"/>
        <end position="75"/>
    </location>
</feature>
<comment type="caution">
    <text evidence="7">The sequence shown here is derived from an EMBL/GenBank/DDBJ whole genome shotgun (WGS) entry which is preliminary data.</text>
</comment>
<dbReference type="SUPFAM" id="SSF47459">
    <property type="entry name" value="HLH, helix-loop-helix DNA-binding domain"/>
    <property type="match status" value="1"/>
</dbReference>
<evidence type="ECO:0000259" key="6">
    <source>
        <dbReference type="PROSITE" id="PS50888"/>
    </source>
</evidence>
<dbReference type="PANTHER" id="PTHR13935:SF118">
    <property type="entry name" value="BHLH DOMAIN-CONTAINING PROTEIN"/>
    <property type="match status" value="1"/>
</dbReference>
<dbReference type="SMART" id="SM00353">
    <property type="entry name" value="HLH"/>
    <property type="match status" value="1"/>
</dbReference>
<dbReference type="GO" id="GO:0046983">
    <property type="term" value="F:protein dimerization activity"/>
    <property type="evidence" value="ECO:0007669"/>
    <property type="project" value="InterPro"/>
</dbReference>
<proteinExistence type="predicted"/>
<protein>
    <recommendedName>
        <fullName evidence="6">BHLH domain-containing protein</fullName>
    </recommendedName>
</protein>
<name>A0AA39AJU3_VITRO</name>
<keyword evidence="5" id="KW-0175">Coiled coil</keyword>
<organism evidence="7 8">
    <name type="scientific">Vitis rotundifolia</name>
    <name type="common">Muscadine grape</name>
    <dbReference type="NCBI Taxonomy" id="103349"/>
    <lineage>
        <taxon>Eukaryota</taxon>
        <taxon>Viridiplantae</taxon>
        <taxon>Streptophyta</taxon>
        <taxon>Embryophyta</taxon>
        <taxon>Tracheophyta</taxon>
        <taxon>Spermatophyta</taxon>
        <taxon>Magnoliopsida</taxon>
        <taxon>eudicotyledons</taxon>
        <taxon>Gunneridae</taxon>
        <taxon>Pentapetalae</taxon>
        <taxon>rosids</taxon>
        <taxon>Vitales</taxon>
        <taxon>Vitaceae</taxon>
        <taxon>Viteae</taxon>
        <taxon>Vitis</taxon>
    </lineage>
</organism>
<feature type="domain" description="BHLH" evidence="6">
    <location>
        <begin position="7"/>
        <end position="58"/>
    </location>
</feature>
<reference evidence="7 8" key="1">
    <citation type="journal article" date="2023" name="BMC Biotechnol.">
        <title>Vitis rotundifolia cv Carlos genome sequencing.</title>
        <authorList>
            <person name="Huff M."/>
            <person name="Hulse-Kemp A."/>
            <person name="Scheffler B."/>
            <person name="Youngblood R."/>
            <person name="Simpson S."/>
            <person name="Babiker E."/>
            <person name="Staton M."/>
        </authorList>
    </citation>
    <scope>NUCLEOTIDE SEQUENCE [LARGE SCALE GENOMIC DNA]</scope>
    <source>
        <tissue evidence="7">Leaf</tissue>
    </source>
</reference>
<dbReference type="Gene3D" id="4.10.280.10">
    <property type="entry name" value="Helix-loop-helix DNA-binding domain"/>
    <property type="match status" value="1"/>
</dbReference>
<evidence type="ECO:0000256" key="2">
    <source>
        <dbReference type="ARBA" id="ARBA00023015"/>
    </source>
</evidence>
<dbReference type="Proteomes" id="UP001168098">
    <property type="component" value="Unassembled WGS sequence"/>
</dbReference>
<dbReference type="Pfam" id="PF00010">
    <property type="entry name" value="HLH"/>
    <property type="match status" value="1"/>
</dbReference>
<evidence type="ECO:0000256" key="5">
    <source>
        <dbReference type="SAM" id="Coils"/>
    </source>
</evidence>
<keyword evidence="2" id="KW-0805">Transcription regulation</keyword>
<accession>A0AA39AJU3</accession>
<dbReference type="PROSITE" id="PS50888">
    <property type="entry name" value="BHLH"/>
    <property type="match status" value="1"/>
</dbReference>
<sequence>MPRGNNLPKLDRNALERNRRMYMKDLFSKLAYLIPIQPGPRSSLHALLNQAIAYVKELQERIEMLKQRRQLLEGTHHEAAGISGSMSPVVSLRDLGFILELCLISGLNEKFTLDQVINVLLEEAAEVVDVSYSTVGHRIFHTIYFRAVCSRIGIETSRLHERLKELIF</sequence>
<keyword evidence="3" id="KW-0804">Transcription</keyword>
<evidence type="ECO:0000313" key="8">
    <source>
        <dbReference type="Proteomes" id="UP001168098"/>
    </source>
</evidence>
<dbReference type="AlphaFoldDB" id="A0AA39AJU3"/>
<evidence type="ECO:0000313" key="7">
    <source>
        <dbReference type="EMBL" id="KAJ9708963.1"/>
    </source>
</evidence>
<dbReference type="GO" id="GO:0000977">
    <property type="term" value="F:RNA polymerase II transcription regulatory region sequence-specific DNA binding"/>
    <property type="evidence" value="ECO:0007669"/>
    <property type="project" value="TreeGrafter"/>
</dbReference>
<dbReference type="GO" id="GO:0090575">
    <property type="term" value="C:RNA polymerase II transcription regulator complex"/>
    <property type="evidence" value="ECO:0007669"/>
    <property type="project" value="TreeGrafter"/>
</dbReference>
<dbReference type="PANTHER" id="PTHR13935">
    <property type="entry name" value="ACHAETE-SCUTE TRANSCRIPTION FACTOR-RELATED"/>
    <property type="match status" value="1"/>
</dbReference>